<evidence type="ECO:0000256" key="10">
    <source>
        <dbReference type="RuleBase" id="RU361115"/>
    </source>
</evidence>
<comment type="catalytic activity">
    <reaction evidence="10">
        <text>a very-long-chain acyl-CoA + malonyl-CoA + H(+) = a very-long-chain 3-oxoacyl-CoA + CO2 + CoA</text>
        <dbReference type="Rhea" id="RHEA:32727"/>
        <dbReference type="ChEBI" id="CHEBI:15378"/>
        <dbReference type="ChEBI" id="CHEBI:16526"/>
        <dbReference type="ChEBI" id="CHEBI:57287"/>
        <dbReference type="ChEBI" id="CHEBI:57384"/>
        <dbReference type="ChEBI" id="CHEBI:90725"/>
        <dbReference type="ChEBI" id="CHEBI:90736"/>
        <dbReference type="EC" id="2.3.1.199"/>
    </reaction>
</comment>
<comment type="caution">
    <text evidence="11">The sequence shown here is derived from an EMBL/GenBank/DDBJ whole genome shotgun (WGS) entry which is preliminary data.</text>
</comment>
<evidence type="ECO:0000256" key="2">
    <source>
        <dbReference type="ARBA" id="ARBA00022516"/>
    </source>
</evidence>
<feature type="transmembrane region" description="Helical" evidence="10">
    <location>
        <begin position="85"/>
        <end position="107"/>
    </location>
</feature>
<feature type="non-terminal residue" evidence="11">
    <location>
        <position position="125"/>
    </location>
</feature>
<dbReference type="PANTHER" id="PTHR11157">
    <property type="entry name" value="FATTY ACID ACYL TRANSFERASE-RELATED"/>
    <property type="match status" value="1"/>
</dbReference>
<feature type="transmembrane region" description="Helical" evidence="10">
    <location>
        <begin position="51"/>
        <end position="73"/>
    </location>
</feature>
<dbReference type="Proteomes" id="UP000051574">
    <property type="component" value="Unassembled WGS sequence"/>
</dbReference>
<accession>A0A0T6AYX3</accession>
<organism evidence="11 12">
    <name type="scientific">Oryctes borbonicus</name>
    <dbReference type="NCBI Taxonomy" id="1629725"/>
    <lineage>
        <taxon>Eukaryota</taxon>
        <taxon>Metazoa</taxon>
        <taxon>Ecdysozoa</taxon>
        <taxon>Arthropoda</taxon>
        <taxon>Hexapoda</taxon>
        <taxon>Insecta</taxon>
        <taxon>Pterygota</taxon>
        <taxon>Neoptera</taxon>
        <taxon>Endopterygota</taxon>
        <taxon>Coleoptera</taxon>
        <taxon>Polyphaga</taxon>
        <taxon>Scarabaeiformia</taxon>
        <taxon>Scarabaeidae</taxon>
        <taxon>Dynastinae</taxon>
        <taxon>Oryctes</taxon>
    </lineage>
</organism>
<dbReference type="GO" id="GO:0034625">
    <property type="term" value="P:fatty acid elongation, monounsaturated fatty acid"/>
    <property type="evidence" value="ECO:0007669"/>
    <property type="project" value="TreeGrafter"/>
</dbReference>
<keyword evidence="6 10" id="KW-1133">Transmembrane helix</keyword>
<keyword evidence="5 10" id="KW-0276">Fatty acid metabolism</keyword>
<evidence type="ECO:0000256" key="5">
    <source>
        <dbReference type="ARBA" id="ARBA00022832"/>
    </source>
</evidence>
<evidence type="ECO:0000256" key="1">
    <source>
        <dbReference type="ARBA" id="ARBA00004141"/>
    </source>
</evidence>
<dbReference type="EC" id="2.3.1.199" evidence="10"/>
<dbReference type="Pfam" id="PF01151">
    <property type="entry name" value="ELO"/>
    <property type="match status" value="1"/>
</dbReference>
<evidence type="ECO:0000256" key="8">
    <source>
        <dbReference type="ARBA" id="ARBA00023136"/>
    </source>
</evidence>
<dbReference type="GO" id="GO:0030148">
    <property type="term" value="P:sphingolipid biosynthetic process"/>
    <property type="evidence" value="ECO:0007669"/>
    <property type="project" value="TreeGrafter"/>
</dbReference>
<name>A0A0T6AYX3_9SCAR</name>
<comment type="similarity">
    <text evidence="10">Belongs to the ELO family.</text>
</comment>
<dbReference type="GO" id="GO:0034626">
    <property type="term" value="P:fatty acid elongation, polyunsaturated fatty acid"/>
    <property type="evidence" value="ECO:0007669"/>
    <property type="project" value="TreeGrafter"/>
</dbReference>
<evidence type="ECO:0000256" key="3">
    <source>
        <dbReference type="ARBA" id="ARBA00022679"/>
    </source>
</evidence>
<comment type="subcellular location">
    <subcellularLocation>
        <location evidence="1">Membrane</location>
        <topology evidence="1">Multi-pass membrane protein</topology>
    </subcellularLocation>
</comment>
<dbReference type="PANTHER" id="PTHR11157:SF153">
    <property type="entry name" value="ELONGATION OF VERY LONG CHAIN FATTY ACIDS PROTEIN"/>
    <property type="match status" value="1"/>
</dbReference>
<keyword evidence="7 10" id="KW-0443">Lipid metabolism</keyword>
<protein>
    <recommendedName>
        <fullName evidence="10">Elongation of very long chain fatty acids protein</fullName>
        <ecNumber evidence="10">2.3.1.199</ecNumber>
    </recommendedName>
    <alternativeName>
        <fullName evidence="10">Very-long-chain 3-oxoacyl-CoA synthase</fullName>
    </alternativeName>
</protein>
<proteinExistence type="inferred from homology"/>
<keyword evidence="9 10" id="KW-0275">Fatty acid biosynthesis</keyword>
<dbReference type="GO" id="GO:0009922">
    <property type="term" value="F:fatty acid elongase activity"/>
    <property type="evidence" value="ECO:0007669"/>
    <property type="project" value="UniProtKB-EC"/>
</dbReference>
<keyword evidence="4 10" id="KW-0812">Transmembrane</keyword>
<keyword evidence="12" id="KW-1185">Reference proteome</keyword>
<dbReference type="OrthoDB" id="434092at2759"/>
<keyword evidence="2 10" id="KW-0444">Lipid biosynthesis</keyword>
<evidence type="ECO:0000256" key="6">
    <source>
        <dbReference type="ARBA" id="ARBA00022989"/>
    </source>
</evidence>
<gene>
    <name evidence="11" type="ORF">AMK59_8257</name>
</gene>
<dbReference type="AlphaFoldDB" id="A0A0T6AYX3"/>
<evidence type="ECO:0000313" key="12">
    <source>
        <dbReference type="Proteomes" id="UP000051574"/>
    </source>
</evidence>
<dbReference type="GO" id="GO:0019367">
    <property type="term" value="P:fatty acid elongation, saturated fatty acid"/>
    <property type="evidence" value="ECO:0007669"/>
    <property type="project" value="TreeGrafter"/>
</dbReference>
<reference evidence="11 12" key="1">
    <citation type="submission" date="2015-09" db="EMBL/GenBank/DDBJ databases">
        <title>Draft genome of the scarab beetle Oryctes borbonicus.</title>
        <authorList>
            <person name="Meyer J.M."/>
            <person name="Markov G.V."/>
            <person name="Baskaran P."/>
            <person name="Herrmann M."/>
            <person name="Sommer R.J."/>
            <person name="Roedelsperger C."/>
        </authorList>
    </citation>
    <scope>NUCLEOTIDE SEQUENCE [LARGE SCALE GENOMIC DNA]</scope>
    <source>
        <strain evidence="11">OB123</strain>
        <tissue evidence="11">Whole animal</tissue>
    </source>
</reference>
<evidence type="ECO:0000256" key="4">
    <source>
        <dbReference type="ARBA" id="ARBA00022692"/>
    </source>
</evidence>
<evidence type="ECO:0000256" key="7">
    <source>
        <dbReference type="ARBA" id="ARBA00023098"/>
    </source>
</evidence>
<dbReference type="EMBL" id="LJIG01022581">
    <property type="protein sequence ID" value="KRT79815.1"/>
    <property type="molecule type" value="Genomic_DNA"/>
</dbReference>
<dbReference type="InterPro" id="IPR002076">
    <property type="entry name" value="ELO_fam"/>
</dbReference>
<comment type="caution">
    <text evidence="10">Lacks conserved residue(s) required for the propagation of feature annotation.</text>
</comment>
<sequence length="125" mass="14858">MAKISELLDTVFFILRKKNNQVTLLHVYHHSIMPLISWGATKYYPGGHGTFIGFINSFTHIIMYFYYMLAAMGPEYQKYLWWKKYITTMQLVQFSVIFVHAMQLFIYDCDFPSWTGFLVMPNVIF</sequence>
<evidence type="ECO:0000256" key="9">
    <source>
        <dbReference type="ARBA" id="ARBA00023160"/>
    </source>
</evidence>
<dbReference type="GO" id="GO:0005789">
    <property type="term" value="C:endoplasmic reticulum membrane"/>
    <property type="evidence" value="ECO:0007669"/>
    <property type="project" value="TreeGrafter"/>
</dbReference>
<evidence type="ECO:0000313" key="11">
    <source>
        <dbReference type="EMBL" id="KRT79815.1"/>
    </source>
</evidence>
<dbReference type="GO" id="GO:0042761">
    <property type="term" value="P:very long-chain fatty acid biosynthetic process"/>
    <property type="evidence" value="ECO:0007669"/>
    <property type="project" value="TreeGrafter"/>
</dbReference>
<keyword evidence="3 10" id="KW-0808">Transferase</keyword>
<keyword evidence="8 10" id="KW-0472">Membrane</keyword>